<evidence type="ECO:0000256" key="1">
    <source>
        <dbReference type="SAM" id="Phobius"/>
    </source>
</evidence>
<dbReference type="InterPro" id="IPR017195">
    <property type="entry name" value="ABC_thiamin-permease_prd"/>
</dbReference>
<reference evidence="2 3" key="1">
    <citation type="submission" date="2020-02" db="EMBL/GenBank/DDBJ databases">
        <title>Characterization of phylogenetic diversity of novel bifidobacterial species isolated in Czech ZOOs.</title>
        <authorList>
            <person name="Lugli G.A."/>
            <person name="Vera N.B."/>
            <person name="Ventura M."/>
        </authorList>
    </citation>
    <scope>NUCLEOTIDE SEQUENCE [LARGE SCALE GENOMIC DNA]</scope>
    <source>
        <strain evidence="2 3">DSM 109958</strain>
    </source>
</reference>
<name>A0A7Y0F367_9BIFI</name>
<feature type="transmembrane region" description="Helical" evidence="1">
    <location>
        <begin position="134"/>
        <end position="151"/>
    </location>
</feature>
<keyword evidence="1" id="KW-0472">Membrane</keyword>
<feature type="transmembrane region" description="Helical" evidence="1">
    <location>
        <begin position="163"/>
        <end position="186"/>
    </location>
</feature>
<proteinExistence type="predicted"/>
<feature type="transmembrane region" description="Helical" evidence="1">
    <location>
        <begin position="20"/>
        <end position="39"/>
    </location>
</feature>
<organism evidence="2 3">
    <name type="scientific">Bifidobacterium moraviense</name>
    <dbReference type="NCBI Taxonomy" id="2675323"/>
    <lineage>
        <taxon>Bacteria</taxon>
        <taxon>Bacillati</taxon>
        <taxon>Actinomycetota</taxon>
        <taxon>Actinomycetes</taxon>
        <taxon>Bifidobacteriales</taxon>
        <taxon>Bifidobacteriaceae</taxon>
        <taxon>Bifidobacterium</taxon>
    </lineage>
</organism>
<dbReference type="Proteomes" id="UP000588277">
    <property type="component" value="Unassembled WGS sequence"/>
</dbReference>
<feature type="transmembrane region" description="Helical" evidence="1">
    <location>
        <begin position="45"/>
        <end position="67"/>
    </location>
</feature>
<dbReference type="PIRSF" id="PIRSF037394">
    <property type="entry name" value="ABC_thiamine-permease_YkoE_prd"/>
    <property type="match status" value="1"/>
</dbReference>
<evidence type="ECO:0000313" key="2">
    <source>
        <dbReference type="EMBL" id="NMN01184.1"/>
    </source>
</evidence>
<evidence type="ECO:0000313" key="3">
    <source>
        <dbReference type="Proteomes" id="UP000588277"/>
    </source>
</evidence>
<protein>
    <submittedName>
        <fullName evidence="2">Hydroxymethylpyrimidine transport system permease protein</fullName>
    </submittedName>
</protein>
<dbReference type="Pfam" id="PF09819">
    <property type="entry name" value="ABC_cobalt"/>
    <property type="match status" value="1"/>
</dbReference>
<accession>A0A7Y0F367</accession>
<gene>
    <name evidence="2" type="ORF">G1C96_1769</name>
</gene>
<feature type="transmembrane region" description="Helical" evidence="1">
    <location>
        <begin position="79"/>
        <end position="96"/>
    </location>
</feature>
<keyword evidence="1" id="KW-0812">Transmembrane</keyword>
<feature type="transmembrane region" description="Helical" evidence="1">
    <location>
        <begin position="102"/>
        <end position="122"/>
    </location>
</feature>
<keyword evidence="1" id="KW-1133">Transmembrane helix</keyword>
<sequence>MSAGTTMSASVRHSLRWSTADIAVGAALGVGCGVVQWGFNFVSQSLFAVMAAILPGLSSLFHAIWYFSGTLGVTVIRKPGAAIYVNVVGVAVQMLLGNQFSFGFVFVSAALQGIVAELPFVVTRYRLFNLPMTMLAGALVAVEYGFYLLFFRYQAVSLFSPRGIIHMTCEVIGGVAIAGVFSWFLFRAIAATGALDRFASGQSVRGTVD</sequence>
<dbReference type="AlphaFoldDB" id="A0A7Y0F367"/>
<keyword evidence="3" id="KW-1185">Reference proteome</keyword>
<dbReference type="EMBL" id="JAAIIH010000018">
    <property type="protein sequence ID" value="NMN01184.1"/>
    <property type="molecule type" value="Genomic_DNA"/>
</dbReference>
<comment type="caution">
    <text evidence="2">The sequence shown here is derived from an EMBL/GenBank/DDBJ whole genome shotgun (WGS) entry which is preliminary data.</text>
</comment>
<dbReference type="RefSeq" id="WP_169276265.1">
    <property type="nucleotide sequence ID" value="NZ_JAAIIH010000018.1"/>
</dbReference>